<feature type="domain" description="YjeF C-terminal" evidence="19">
    <location>
        <begin position="287"/>
        <end position="583"/>
    </location>
</feature>
<dbReference type="HAMAP" id="MF_01965">
    <property type="entry name" value="NADHX_dehydratase"/>
    <property type="match status" value="1"/>
</dbReference>
<comment type="function">
    <text evidence="17">Catalyzes the dehydration of the S-form of NAD(P)HX at the expense of ADP, which is converted to AMP. Together with NAD(P)HX epimerase, which catalyzes the epimerization of the S- and R-forms, the enzyme allows the repair of both epimers of NAD(P)HX, a damaged form of NAD(P)H that is a result of enzymatic or heat-dependent hydration.</text>
</comment>
<proteinExistence type="inferred from homology"/>
<dbReference type="GO" id="GO:0052855">
    <property type="term" value="F:ADP-dependent NAD(P)H-hydrate dehydratase activity"/>
    <property type="evidence" value="ECO:0007669"/>
    <property type="project" value="UniProtKB-UniRule"/>
</dbReference>
<evidence type="ECO:0000256" key="6">
    <source>
        <dbReference type="ARBA" id="ARBA00022741"/>
    </source>
</evidence>
<keyword evidence="10 17" id="KW-0520">NAD</keyword>
<comment type="similarity">
    <text evidence="17">Belongs to the NnrD/CARKD family.</text>
</comment>
<dbReference type="PROSITE" id="PS51383">
    <property type="entry name" value="YJEF_C_3"/>
    <property type="match status" value="1"/>
</dbReference>
<keyword evidence="6 17" id="KW-0547">Nucleotide-binding</keyword>
<dbReference type="CDD" id="cd01171">
    <property type="entry name" value="YXKO-related"/>
    <property type="match status" value="1"/>
</dbReference>
<dbReference type="InterPro" id="IPR036652">
    <property type="entry name" value="YjeF_N_dom_sf"/>
</dbReference>
<comment type="function">
    <text evidence="14 18">Bifunctional enzyme that catalyzes the epimerization of the S- and R-forms of NAD(P)HX and the dehydration of the S-form of NAD(P)HX at the expense of ADP, which is converted to AMP. This allows the repair of both epimers of NAD(P)HX, a damaged form of NAD(P)H that is a result of enzymatic or heat-dependent hydration.</text>
</comment>
<name>A0A1H1V8T7_9CELL</name>
<comment type="cofactor">
    <cofactor evidence="17">
        <name>Mg(2+)</name>
        <dbReference type="ChEBI" id="CHEBI:18420"/>
    </cofactor>
</comment>
<dbReference type="Gene3D" id="3.40.1190.20">
    <property type="match status" value="1"/>
</dbReference>
<evidence type="ECO:0000256" key="17">
    <source>
        <dbReference type="HAMAP-Rule" id="MF_01965"/>
    </source>
</evidence>
<dbReference type="PROSITE" id="PS51385">
    <property type="entry name" value="YJEF_N"/>
    <property type="match status" value="1"/>
</dbReference>
<evidence type="ECO:0000256" key="11">
    <source>
        <dbReference type="ARBA" id="ARBA00023235"/>
    </source>
</evidence>
<comment type="catalytic activity">
    <reaction evidence="15 17 18">
        <text>(6S)-NADHX + ADP = AMP + phosphate + NADH + H(+)</text>
        <dbReference type="Rhea" id="RHEA:32223"/>
        <dbReference type="ChEBI" id="CHEBI:15378"/>
        <dbReference type="ChEBI" id="CHEBI:43474"/>
        <dbReference type="ChEBI" id="CHEBI:57945"/>
        <dbReference type="ChEBI" id="CHEBI:64074"/>
        <dbReference type="ChEBI" id="CHEBI:456215"/>
        <dbReference type="ChEBI" id="CHEBI:456216"/>
        <dbReference type="EC" id="4.2.1.136"/>
    </reaction>
</comment>
<dbReference type="AlphaFoldDB" id="A0A1H1V8T7"/>
<dbReference type="SUPFAM" id="SSF64153">
    <property type="entry name" value="YjeF N-terminal domain-like"/>
    <property type="match status" value="2"/>
</dbReference>
<dbReference type="GO" id="GO:0052856">
    <property type="term" value="F:NAD(P)HX epimerase activity"/>
    <property type="evidence" value="ECO:0007669"/>
    <property type="project" value="UniProtKB-EC"/>
</dbReference>
<evidence type="ECO:0000259" key="20">
    <source>
        <dbReference type="PROSITE" id="PS51385"/>
    </source>
</evidence>
<organism evidence="21 22">
    <name type="scientific">Paraoerskovia marina</name>
    <dbReference type="NCBI Taxonomy" id="545619"/>
    <lineage>
        <taxon>Bacteria</taxon>
        <taxon>Bacillati</taxon>
        <taxon>Actinomycetota</taxon>
        <taxon>Actinomycetes</taxon>
        <taxon>Micrococcales</taxon>
        <taxon>Cellulomonadaceae</taxon>
        <taxon>Paraoerskovia</taxon>
    </lineage>
</organism>
<dbReference type="PANTHER" id="PTHR12592:SF0">
    <property type="entry name" value="ATP-DEPENDENT (S)-NAD(P)H-HYDRATE DEHYDRATASE"/>
    <property type="match status" value="1"/>
</dbReference>
<comment type="subunit">
    <text evidence="17">Homotetramer.</text>
</comment>
<feature type="domain" description="YjeF N-terminal" evidence="20">
    <location>
        <begin position="5"/>
        <end position="276"/>
    </location>
</feature>
<protein>
    <recommendedName>
        <fullName evidence="17">ADP-dependent (S)-NAD(P)H-hydrate dehydratase</fullName>
        <ecNumber evidence="17">4.2.1.136</ecNumber>
    </recommendedName>
    <alternativeName>
        <fullName evidence="17">ADP-dependent NAD(P)HX dehydratase</fullName>
    </alternativeName>
</protein>
<dbReference type="eggNOG" id="COG0062">
    <property type="taxonomic scope" value="Bacteria"/>
</dbReference>
<comment type="catalytic activity">
    <reaction evidence="1 18">
        <text>(6R)-NADHX = (6S)-NADHX</text>
        <dbReference type="Rhea" id="RHEA:32215"/>
        <dbReference type="ChEBI" id="CHEBI:64074"/>
        <dbReference type="ChEBI" id="CHEBI:64075"/>
        <dbReference type="EC" id="5.1.99.6"/>
    </reaction>
</comment>
<evidence type="ECO:0000256" key="5">
    <source>
        <dbReference type="ARBA" id="ARBA00022723"/>
    </source>
</evidence>
<evidence type="ECO:0000256" key="12">
    <source>
        <dbReference type="ARBA" id="ARBA00023239"/>
    </source>
</evidence>
<dbReference type="RefSeq" id="WP_083372659.1">
    <property type="nucleotide sequence ID" value="NZ_LT629776.1"/>
</dbReference>
<evidence type="ECO:0000256" key="14">
    <source>
        <dbReference type="ARBA" id="ARBA00025153"/>
    </source>
</evidence>
<comment type="cofactor">
    <cofactor evidence="18">
        <name>K(+)</name>
        <dbReference type="ChEBI" id="CHEBI:29103"/>
    </cofactor>
    <text evidence="18">Binds 1 potassium ion per subunit.</text>
</comment>
<evidence type="ECO:0000256" key="7">
    <source>
        <dbReference type="ARBA" id="ARBA00022840"/>
    </source>
</evidence>
<dbReference type="Proteomes" id="UP000185663">
    <property type="component" value="Chromosome I"/>
</dbReference>
<feature type="binding site" evidence="17">
    <location>
        <begin position="490"/>
        <end position="494"/>
    </location>
    <ligand>
        <name>AMP</name>
        <dbReference type="ChEBI" id="CHEBI:456215"/>
    </ligand>
</feature>
<evidence type="ECO:0000256" key="9">
    <source>
        <dbReference type="ARBA" id="ARBA00022958"/>
    </source>
</evidence>
<dbReference type="PIRSF" id="PIRSF017184">
    <property type="entry name" value="Nnr"/>
    <property type="match status" value="1"/>
</dbReference>
<dbReference type="InterPro" id="IPR030677">
    <property type="entry name" value="Nnr"/>
</dbReference>
<feature type="binding site" evidence="17">
    <location>
        <position position="519"/>
    </location>
    <ligand>
        <name>(6S)-NADPHX</name>
        <dbReference type="ChEBI" id="CHEBI:64076"/>
    </ligand>
</feature>
<dbReference type="InterPro" id="IPR004443">
    <property type="entry name" value="YjeF_N_dom"/>
</dbReference>
<feature type="binding site" evidence="17">
    <location>
        <position position="448"/>
    </location>
    <ligand>
        <name>(6S)-NADPHX</name>
        <dbReference type="ChEBI" id="CHEBI:64076"/>
    </ligand>
</feature>
<dbReference type="Pfam" id="PF01256">
    <property type="entry name" value="Carb_kinase"/>
    <property type="match status" value="1"/>
</dbReference>
<keyword evidence="7 17" id="KW-0067">ATP-binding</keyword>
<sequence length="589" mass="58783">MIESWTAADVRAAEVPLLDAGYDLMELAAIALATTSMPVLFSGDEEPDQPAPRVALLVGSGANGGDALFAGAILAGRAGDDGAFLAEIVGQTDLPTSEVVAVCTSPQVHEAGLAALREAGGRVVDVCGGPTDPAWSGAVADVLAADLVLDGLVGIGGVGPLRGIAAEFVRALSAAGELTQELTAQRPNSGPGFVIQGASVEQILGPRPGRRRPRVVAVDLPSGIGVDDGTVAGPVMPADVTMTFGATKPGLLLPPAAHLVGDVHFVDIGLSQPIVDQGLVPAVMRMGAADVAELWPVPGVRDHKYTRGVVGLVAGTSHFPGAAVLAATAAVRSGAGMVRYLGPEAVASTVVSARPEVVPAAGRVQAWAVGPGLPGIGADGGGPPAAGTDGAAQHARVREALEQSRGIGPDGTEIDPVPVVADAGALDVVATVVQDGHRLAPHVLLTPHAGELARLLRALGERTSREDVEAAPLAHARRAHELTGATVLVKGSVTIVFGPDAVFSQAEAPTWLATAGAGDVLTGILGTLLAARSAEAVATPGLTSRLAAAGAFVHGHCADRANPGGPVAALDVADAVSSVIAEILLENDA</sequence>
<feature type="binding site" evidence="17">
    <location>
        <position position="322"/>
    </location>
    <ligand>
        <name>(6S)-NADPHX</name>
        <dbReference type="ChEBI" id="CHEBI:64076"/>
    </ligand>
</feature>
<comment type="catalytic activity">
    <reaction evidence="16 17 18">
        <text>(6S)-NADPHX + ADP = AMP + phosphate + NADPH + H(+)</text>
        <dbReference type="Rhea" id="RHEA:32235"/>
        <dbReference type="ChEBI" id="CHEBI:15378"/>
        <dbReference type="ChEBI" id="CHEBI:43474"/>
        <dbReference type="ChEBI" id="CHEBI:57783"/>
        <dbReference type="ChEBI" id="CHEBI:64076"/>
        <dbReference type="ChEBI" id="CHEBI:456215"/>
        <dbReference type="ChEBI" id="CHEBI:456216"/>
        <dbReference type="EC" id="4.2.1.136"/>
    </reaction>
</comment>
<keyword evidence="13" id="KW-0511">Multifunctional enzyme</keyword>
<keyword evidence="8 17" id="KW-0521">NADP</keyword>
<dbReference type="OrthoDB" id="9806925at2"/>
<dbReference type="PROSITE" id="PS01050">
    <property type="entry name" value="YJEF_C_2"/>
    <property type="match status" value="1"/>
</dbReference>
<dbReference type="GO" id="GO:0046872">
    <property type="term" value="F:metal ion binding"/>
    <property type="evidence" value="ECO:0007669"/>
    <property type="project" value="UniProtKB-UniRule"/>
</dbReference>
<dbReference type="SUPFAM" id="SSF53613">
    <property type="entry name" value="Ribokinase-like"/>
    <property type="match status" value="1"/>
</dbReference>
<reference evidence="21 22" key="1">
    <citation type="submission" date="2016-10" db="EMBL/GenBank/DDBJ databases">
        <authorList>
            <person name="de Groot N.N."/>
        </authorList>
    </citation>
    <scope>NUCLEOTIDE SEQUENCE [LARGE SCALE GENOMIC DNA]</scope>
    <source>
        <strain evidence="21 22">DSM 22126</strain>
    </source>
</reference>
<feature type="binding site" evidence="17">
    <location>
        <position position="372"/>
    </location>
    <ligand>
        <name>(6S)-NADPHX</name>
        <dbReference type="ChEBI" id="CHEBI:64076"/>
    </ligand>
</feature>
<evidence type="ECO:0000256" key="18">
    <source>
        <dbReference type="PIRNR" id="PIRNR017184"/>
    </source>
</evidence>
<evidence type="ECO:0000256" key="1">
    <source>
        <dbReference type="ARBA" id="ARBA00000013"/>
    </source>
</evidence>
<evidence type="ECO:0000256" key="2">
    <source>
        <dbReference type="ARBA" id="ARBA00000909"/>
    </source>
</evidence>
<dbReference type="eggNOG" id="COG0063">
    <property type="taxonomic scope" value="Bacteria"/>
</dbReference>
<dbReference type="Pfam" id="PF03853">
    <property type="entry name" value="YjeF_N"/>
    <property type="match status" value="1"/>
</dbReference>
<keyword evidence="9 18" id="KW-0630">Potassium</keyword>
<keyword evidence="5 18" id="KW-0479">Metal-binding</keyword>
<dbReference type="EMBL" id="LT629776">
    <property type="protein sequence ID" value="SDS80669.1"/>
    <property type="molecule type" value="Genomic_DNA"/>
</dbReference>
<evidence type="ECO:0000256" key="10">
    <source>
        <dbReference type="ARBA" id="ARBA00023027"/>
    </source>
</evidence>
<dbReference type="PANTHER" id="PTHR12592">
    <property type="entry name" value="ATP-DEPENDENT (S)-NAD(P)H-HYDRATE DEHYDRATASE FAMILY MEMBER"/>
    <property type="match status" value="1"/>
</dbReference>
<keyword evidence="22" id="KW-1185">Reference proteome</keyword>
<dbReference type="EC" id="4.2.1.136" evidence="17"/>
<evidence type="ECO:0000256" key="4">
    <source>
        <dbReference type="ARBA" id="ARBA00009524"/>
    </source>
</evidence>
<accession>A0A1H1V8T7</accession>
<dbReference type="InterPro" id="IPR029056">
    <property type="entry name" value="Ribokinase-like"/>
</dbReference>
<evidence type="ECO:0000313" key="21">
    <source>
        <dbReference type="EMBL" id="SDS80669.1"/>
    </source>
</evidence>
<evidence type="ECO:0000256" key="16">
    <source>
        <dbReference type="ARBA" id="ARBA00049209"/>
    </source>
</evidence>
<evidence type="ECO:0000313" key="22">
    <source>
        <dbReference type="Proteomes" id="UP000185663"/>
    </source>
</evidence>
<evidence type="ECO:0000256" key="3">
    <source>
        <dbReference type="ARBA" id="ARBA00006001"/>
    </source>
</evidence>
<keyword evidence="12 17" id="KW-0456">Lyase</keyword>
<comment type="similarity">
    <text evidence="4 18">In the C-terminal section; belongs to the NnrD/CARKD family.</text>
</comment>
<dbReference type="STRING" id="545619.SAMN04489860_2416"/>
<feature type="binding site" evidence="17">
    <location>
        <position position="518"/>
    </location>
    <ligand>
        <name>AMP</name>
        <dbReference type="ChEBI" id="CHEBI:456215"/>
    </ligand>
</feature>
<gene>
    <name evidence="17" type="primary">nnrD</name>
    <name evidence="21" type="ORF">SAMN04489860_2416</name>
</gene>
<evidence type="ECO:0000256" key="8">
    <source>
        <dbReference type="ARBA" id="ARBA00022857"/>
    </source>
</evidence>
<evidence type="ECO:0000259" key="19">
    <source>
        <dbReference type="PROSITE" id="PS51383"/>
    </source>
</evidence>
<dbReference type="InterPro" id="IPR017953">
    <property type="entry name" value="Carbohydrate_kinase_pred_CS"/>
</dbReference>
<dbReference type="GO" id="GO:0005524">
    <property type="term" value="F:ATP binding"/>
    <property type="evidence" value="ECO:0007669"/>
    <property type="project" value="UniProtKB-UniRule"/>
</dbReference>
<comment type="catalytic activity">
    <reaction evidence="2 18">
        <text>(6R)-NADPHX = (6S)-NADPHX</text>
        <dbReference type="Rhea" id="RHEA:32227"/>
        <dbReference type="ChEBI" id="CHEBI:64076"/>
        <dbReference type="ChEBI" id="CHEBI:64077"/>
        <dbReference type="EC" id="5.1.99.6"/>
    </reaction>
</comment>
<evidence type="ECO:0000256" key="13">
    <source>
        <dbReference type="ARBA" id="ARBA00023268"/>
    </source>
</evidence>
<dbReference type="GO" id="GO:0046496">
    <property type="term" value="P:nicotinamide nucleotide metabolic process"/>
    <property type="evidence" value="ECO:0007669"/>
    <property type="project" value="UniProtKB-UniRule"/>
</dbReference>
<keyword evidence="11 18" id="KW-0413">Isomerase</keyword>
<evidence type="ECO:0000256" key="15">
    <source>
        <dbReference type="ARBA" id="ARBA00048238"/>
    </source>
</evidence>
<dbReference type="GO" id="GO:0110051">
    <property type="term" value="P:metabolite repair"/>
    <property type="evidence" value="ECO:0007669"/>
    <property type="project" value="TreeGrafter"/>
</dbReference>
<dbReference type="Gene3D" id="3.40.50.10260">
    <property type="entry name" value="YjeF N-terminal domain"/>
    <property type="match status" value="1"/>
</dbReference>
<comment type="similarity">
    <text evidence="3 18">In the N-terminal section; belongs to the NnrE/AIBP family.</text>
</comment>
<dbReference type="InterPro" id="IPR000631">
    <property type="entry name" value="CARKD"/>
</dbReference>